<dbReference type="RefSeq" id="WP_122402095.1">
    <property type="nucleotide sequence ID" value="NZ_JAGIKT010000118.1"/>
</dbReference>
<organism evidence="2 3">
    <name type="scientific">Bradyrhizobium vignae</name>
    <dbReference type="NCBI Taxonomy" id="1549949"/>
    <lineage>
        <taxon>Bacteria</taxon>
        <taxon>Pseudomonadati</taxon>
        <taxon>Pseudomonadota</taxon>
        <taxon>Alphaproteobacteria</taxon>
        <taxon>Hyphomicrobiales</taxon>
        <taxon>Nitrobacteraceae</taxon>
        <taxon>Bradyrhizobium</taxon>
    </lineage>
</organism>
<protein>
    <submittedName>
        <fullName evidence="2">Uncharacterized protein</fullName>
    </submittedName>
</protein>
<dbReference type="Proteomes" id="UP000669317">
    <property type="component" value="Unassembled WGS sequence"/>
</dbReference>
<evidence type="ECO:0000313" key="2">
    <source>
        <dbReference type="EMBL" id="SPP93880.1"/>
    </source>
</evidence>
<reference evidence="1 4" key="2">
    <citation type="submission" date="2021-03" db="EMBL/GenBank/DDBJ databases">
        <title>Genome Sequence of Bradyrhizobium vignae strain ISRA400.</title>
        <authorList>
            <person name="Tisa L.S."/>
            <person name="Svistoonoff S."/>
            <person name="Hocher V."/>
            <person name="Fall S."/>
            <person name="Zaiya A."/>
            <person name="Naing D."/>
            <person name="Niang N."/>
            <person name="Diouf A."/>
            <person name="Dasylva M.C."/>
            <person name="Toure O."/>
            <person name="Gueye M."/>
            <person name="Gully D."/>
            <person name="Tisseyre P."/>
            <person name="Simpson S."/>
            <person name="Morris K."/>
            <person name="Thomas W.K."/>
        </authorList>
    </citation>
    <scope>NUCLEOTIDE SEQUENCE [LARGE SCALE GENOMIC DNA]</scope>
    <source>
        <strain evidence="1 4">ISRA400</strain>
    </source>
</reference>
<reference evidence="2 3" key="1">
    <citation type="submission" date="2018-03" db="EMBL/GenBank/DDBJ databases">
        <authorList>
            <person name="Gully D."/>
        </authorList>
    </citation>
    <scope>NUCLEOTIDE SEQUENCE [LARGE SCALE GENOMIC DNA]</scope>
    <source>
        <strain evidence="2">ORS3257</strain>
    </source>
</reference>
<proteinExistence type="predicted"/>
<dbReference type="KEGG" id="bvz:BRAD3257_2816"/>
<sequence>MGGLIELYLKEDDGLADLQGSINSMMVDQPGISRSIRLDENFEEYREYIADPDALNGEYDARR</sequence>
<evidence type="ECO:0000313" key="3">
    <source>
        <dbReference type="Proteomes" id="UP000246085"/>
    </source>
</evidence>
<keyword evidence="4" id="KW-1185">Reference proteome</keyword>
<dbReference type="AlphaFoldDB" id="A0A2U3PXK1"/>
<accession>A0A2U3PXK1</accession>
<name>A0A2U3PXK1_9BRAD</name>
<dbReference type="Proteomes" id="UP000246085">
    <property type="component" value="Chromosome BRAD3257"/>
</dbReference>
<gene>
    <name evidence="2" type="ORF">BRAD3257_2816</name>
    <name evidence="1" type="ORF">JWS04_34695</name>
</gene>
<dbReference type="EMBL" id="JAGIKT010000118">
    <property type="protein sequence ID" value="MBP0116119.1"/>
    <property type="molecule type" value="Genomic_DNA"/>
</dbReference>
<evidence type="ECO:0000313" key="4">
    <source>
        <dbReference type="Proteomes" id="UP000669317"/>
    </source>
</evidence>
<dbReference type="EMBL" id="LS398110">
    <property type="protein sequence ID" value="SPP93880.1"/>
    <property type="molecule type" value="Genomic_DNA"/>
</dbReference>
<evidence type="ECO:0000313" key="1">
    <source>
        <dbReference type="EMBL" id="MBP0116119.1"/>
    </source>
</evidence>